<evidence type="ECO:0000256" key="2">
    <source>
        <dbReference type="SAM" id="MobiDB-lite"/>
    </source>
</evidence>
<gene>
    <name evidence="4" type="ORF">ZHAS_00014274</name>
</gene>
<dbReference type="SUPFAM" id="SSF49879">
    <property type="entry name" value="SMAD/FHA domain"/>
    <property type="match status" value="1"/>
</dbReference>
<dbReference type="VEuPathDB" id="VectorBase:ASIS021511"/>
<sequence>MSKETVFKVPTLDPKVLQKARRSDLPRTATTVNIPLPSKDDASSGDSFEEDVPLIPPVPYKEPAWSDKCDQQRNYSFEVEKNGVIIEEIKRLQCKPFWLFGRLPNCDINITHPTSSRYHAVLQYRPPSTHAVSGSHSSDEDEPLEEKKSSKHGKTASIEGGWYLYDLNSTHGTFLNKQQILPRTYVRVRVGYMIKLGSSSRTYILQGPSDDEDAPTALTITELKEQARKQQELRKEMAEIERKEKERIEKLKESEGITWGMAEDADEATDLTENPYATSNNEELFLDDPKKTLRGYFEREGHDLEYKVDEISSGTYRCKVELPIDDDNGRPIVAEVTHKGKKKEAVLQCALEACRILDRHGLLRQANHAPRRKQRKQSDSDDDDDFLDRTGAVEKRRERKQARENPQLRTYTDLIHEEARILERLEVIENKIQNSQVLKKAIRLPENVDDVDKFLEKLSEVSPNDKFVIKRLRREQTELRDDLETVKKLINAVKPVDLESIGKEQKDEVAKQKLMPLFGKRNKLSKTFGIRESTITAEKDNDIEIKSSADDETQPSTSAKQGKHVPAKISPKAAAGECSVQGQRKRSIEVSAKEGSSSKGNEKCTETTRSDEHDSGKKKRRQRLRDNKPRDNVDYDDTMELANDEKNVEWVPPSGQTGDGRTSLNEKYGY</sequence>
<dbReference type="Proteomes" id="UP000030765">
    <property type="component" value="Unassembled WGS sequence"/>
</dbReference>
<dbReference type="CDD" id="cd19856">
    <property type="entry name" value="DSRM_Kanadaptin"/>
    <property type="match status" value="1"/>
</dbReference>
<dbReference type="EMBL" id="KE525316">
    <property type="protein sequence ID" value="KFB46253.1"/>
    <property type="molecule type" value="Genomic_DNA"/>
</dbReference>
<dbReference type="AlphaFoldDB" id="A0A084W7Q9"/>
<dbReference type="GO" id="GO:0016891">
    <property type="term" value="F:RNA endonuclease activity producing 5'-phosphomonoesters, hydrolytic mechanism"/>
    <property type="evidence" value="ECO:0007669"/>
    <property type="project" value="InterPro"/>
</dbReference>
<dbReference type="FunFam" id="2.60.200.20:FF:000071">
    <property type="entry name" value="AGAP004588-PA"/>
    <property type="match status" value="1"/>
</dbReference>
<feature type="coiled-coil region" evidence="1">
    <location>
        <begin position="220"/>
        <end position="254"/>
    </location>
</feature>
<feature type="region of interest" description="Disordered" evidence="2">
    <location>
        <begin position="541"/>
        <end position="670"/>
    </location>
</feature>
<reference evidence="4 6" key="1">
    <citation type="journal article" date="2014" name="BMC Genomics">
        <title>Genome sequence of Anopheles sinensis provides insight into genetics basis of mosquito competence for malaria parasites.</title>
        <authorList>
            <person name="Zhou D."/>
            <person name="Zhang D."/>
            <person name="Ding G."/>
            <person name="Shi L."/>
            <person name="Hou Q."/>
            <person name="Ye Y."/>
            <person name="Xu Y."/>
            <person name="Zhou H."/>
            <person name="Xiong C."/>
            <person name="Li S."/>
            <person name="Yu J."/>
            <person name="Hong S."/>
            <person name="Yu X."/>
            <person name="Zou P."/>
            <person name="Chen C."/>
            <person name="Chang X."/>
            <person name="Wang W."/>
            <person name="Lv Y."/>
            <person name="Sun Y."/>
            <person name="Ma L."/>
            <person name="Shen B."/>
            <person name="Zhu C."/>
        </authorList>
    </citation>
    <scope>NUCLEOTIDE SEQUENCE [LARGE SCALE GENOMIC DNA]</scope>
</reference>
<dbReference type="EMBL" id="ATLV01021281">
    <property type="status" value="NOT_ANNOTATED_CDS"/>
    <property type="molecule type" value="Genomic_DNA"/>
</dbReference>
<dbReference type="EnsemblMetazoa" id="ASIC014274-RA">
    <property type="protein sequence ID" value="ASIC014274-PA"/>
    <property type="gene ID" value="ASIC014274"/>
</dbReference>
<keyword evidence="1" id="KW-0175">Coiled coil</keyword>
<dbReference type="Gene3D" id="2.60.200.20">
    <property type="match status" value="1"/>
</dbReference>
<reference evidence="5" key="2">
    <citation type="submission" date="2020-05" db="UniProtKB">
        <authorList>
            <consortium name="EnsemblMetazoa"/>
        </authorList>
    </citation>
    <scope>IDENTIFICATION</scope>
</reference>
<dbReference type="OMA" id="QQAIWTF"/>
<evidence type="ECO:0000313" key="5">
    <source>
        <dbReference type="EnsemblMetazoa" id="ASIC014274-PA"/>
    </source>
</evidence>
<feature type="compositionally biased region" description="Basic and acidic residues" evidence="2">
    <location>
        <begin position="600"/>
        <end position="615"/>
    </location>
</feature>
<feature type="region of interest" description="Disordered" evidence="2">
    <location>
        <begin position="127"/>
        <end position="153"/>
    </location>
</feature>
<organism evidence="4">
    <name type="scientific">Anopheles sinensis</name>
    <name type="common">Mosquito</name>
    <dbReference type="NCBI Taxonomy" id="74873"/>
    <lineage>
        <taxon>Eukaryota</taxon>
        <taxon>Metazoa</taxon>
        <taxon>Ecdysozoa</taxon>
        <taxon>Arthropoda</taxon>
        <taxon>Hexapoda</taxon>
        <taxon>Insecta</taxon>
        <taxon>Pterygota</taxon>
        <taxon>Neoptera</taxon>
        <taxon>Endopterygota</taxon>
        <taxon>Diptera</taxon>
        <taxon>Nematocera</taxon>
        <taxon>Culicoidea</taxon>
        <taxon>Culicidae</taxon>
        <taxon>Anophelinae</taxon>
        <taxon>Anopheles</taxon>
    </lineage>
</organism>
<dbReference type="PROSITE" id="PS50006">
    <property type="entry name" value="FHA_DOMAIN"/>
    <property type="match status" value="1"/>
</dbReference>
<dbReference type="SMART" id="SM00240">
    <property type="entry name" value="FHA"/>
    <property type="match status" value="1"/>
</dbReference>
<dbReference type="OrthoDB" id="433755at2759"/>
<protein>
    <submittedName>
        <fullName evidence="4">AGAP004588-PA-like protein</fullName>
    </submittedName>
    <submittedName>
        <fullName evidence="5">FHA domain-containing protein</fullName>
    </submittedName>
</protein>
<feature type="compositionally biased region" description="Basic and acidic residues" evidence="2">
    <location>
        <begin position="624"/>
        <end position="633"/>
    </location>
</feature>
<dbReference type="VEuPathDB" id="VectorBase:ASIC014274"/>
<feature type="region of interest" description="Disordered" evidence="2">
    <location>
        <begin position="366"/>
        <end position="405"/>
    </location>
</feature>
<dbReference type="InterPro" id="IPR000253">
    <property type="entry name" value="FHA_dom"/>
</dbReference>
<evidence type="ECO:0000259" key="3">
    <source>
        <dbReference type="PROSITE" id="PS50006"/>
    </source>
</evidence>
<evidence type="ECO:0000256" key="1">
    <source>
        <dbReference type="SAM" id="Coils"/>
    </source>
</evidence>
<feature type="compositionally biased region" description="Basic and acidic residues" evidence="2">
    <location>
        <begin position="387"/>
        <end position="396"/>
    </location>
</feature>
<evidence type="ECO:0000313" key="6">
    <source>
        <dbReference type="Proteomes" id="UP000030765"/>
    </source>
</evidence>
<name>A0A084W7Q9_ANOSI</name>
<accession>A0A084W7Q9</accession>
<keyword evidence="6" id="KW-1185">Reference proteome</keyword>
<dbReference type="InterPro" id="IPR050923">
    <property type="entry name" value="Cell_Proc_Reg/RNA_Proc"/>
</dbReference>
<feature type="compositionally biased region" description="Polar residues" evidence="2">
    <location>
        <begin position="654"/>
        <end position="670"/>
    </location>
</feature>
<dbReference type="STRING" id="74873.A0A084W7Q9"/>
<dbReference type="PANTHER" id="PTHR23308">
    <property type="entry name" value="NUCLEAR INHIBITOR OF PROTEIN PHOSPHATASE-1"/>
    <property type="match status" value="1"/>
</dbReference>
<evidence type="ECO:0000313" key="4">
    <source>
        <dbReference type="EMBL" id="KFB46253.1"/>
    </source>
</evidence>
<feature type="region of interest" description="Disordered" evidence="2">
    <location>
        <begin position="19"/>
        <end position="50"/>
    </location>
</feature>
<dbReference type="Pfam" id="PF00498">
    <property type="entry name" value="FHA"/>
    <property type="match status" value="1"/>
</dbReference>
<proteinExistence type="predicted"/>
<feature type="domain" description="FHA" evidence="3">
    <location>
        <begin position="98"/>
        <end position="180"/>
    </location>
</feature>
<dbReference type="InterPro" id="IPR008984">
    <property type="entry name" value="SMAD_FHA_dom_sf"/>
</dbReference>
<dbReference type="CDD" id="cd22677">
    <property type="entry name" value="FHA_Kanadaptin"/>
    <property type="match status" value="1"/>
</dbReference>